<dbReference type="EMBL" id="BARV01001657">
    <property type="protein sequence ID" value="GAH98767.1"/>
    <property type="molecule type" value="Genomic_DNA"/>
</dbReference>
<protein>
    <submittedName>
        <fullName evidence="1">Uncharacterized protein</fullName>
    </submittedName>
</protein>
<feature type="non-terminal residue" evidence="1">
    <location>
        <position position="1"/>
    </location>
</feature>
<proteinExistence type="predicted"/>
<reference evidence="1" key="1">
    <citation type="journal article" date="2014" name="Front. Microbiol.">
        <title>High frequency of phylogenetically diverse reductive dehalogenase-homologous genes in deep subseafloor sedimentary metagenomes.</title>
        <authorList>
            <person name="Kawai M."/>
            <person name="Futagami T."/>
            <person name="Toyoda A."/>
            <person name="Takaki Y."/>
            <person name="Nishi S."/>
            <person name="Hori S."/>
            <person name="Arai W."/>
            <person name="Tsubouchi T."/>
            <person name="Morono Y."/>
            <person name="Uchiyama I."/>
            <person name="Ito T."/>
            <person name="Fujiyama A."/>
            <person name="Inagaki F."/>
            <person name="Takami H."/>
        </authorList>
    </citation>
    <scope>NUCLEOTIDE SEQUENCE</scope>
    <source>
        <strain evidence="1">Expedition CK06-06</strain>
    </source>
</reference>
<organism evidence="1">
    <name type="scientific">marine sediment metagenome</name>
    <dbReference type="NCBI Taxonomy" id="412755"/>
    <lineage>
        <taxon>unclassified sequences</taxon>
        <taxon>metagenomes</taxon>
        <taxon>ecological metagenomes</taxon>
    </lineage>
</organism>
<name>X1JX94_9ZZZZ</name>
<accession>X1JX94</accession>
<sequence>VKAGLSKAIAISKKCAGIFGTATNPLTGGLVPAKVICQLKEAGKIK</sequence>
<evidence type="ECO:0000313" key="1">
    <source>
        <dbReference type="EMBL" id="GAH98767.1"/>
    </source>
</evidence>
<comment type="caution">
    <text evidence="1">The sequence shown here is derived from an EMBL/GenBank/DDBJ whole genome shotgun (WGS) entry which is preliminary data.</text>
</comment>
<gene>
    <name evidence="1" type="ORF">S06H3_04670</name>
</gene>
<dbReference type="AlphaFoldDB" id="X1JX94"/>